<dbReference type="KEGG" id="qsa:O6P43_007829"/>
<dbReference type="SUPFAM" id="SSF81383">
    <property type="entry name" value="F-box domain"/>
    <property type="match status" value="1"/>
</dbReference>
<dbReference type="SUPFAM" id="SSF52047">
    <property type="entry name" value="RNI-like"/>
    <property type="match status" value="1"/>
</dbReference>
<proteinExistence type="predicted"/>
<dbReference type="EMBL" id="JARAOO010000004">
    <property type="protein sequence ID" value="KAJ7969494.1"/>
    <property type="molecule type" value="Genomic_DNA"/>
</dbReference>
<feature type="domain" description="F-box" evidence="1">
    <location>
        <begin position="1"/>
        <end position="37"/>
    </location>
</feature>
<evidence type="ECO:0000313" key="2">
    <source>
        <dbReference type="EMBL" id="KAJ7969494.1"/>
    </source>
</evidence>
<keyword evidence="3" id="KW-1185">Reference proteome</keyword>
<dbReference type="InterPro" id="IPR036047">
    <property type="entry name" value="F-box-like_dom_sf"/>
</dbReference>
<dbReference type="AlphaFoldDB" id="A0AAD7PW44"/>
<evidence type="ECO:0000313" key="3">
    <source>
        <dbReference type="Proteomes" id="UP001163823"/>
    </source>
</evidence>
<accession>A0AAD7PW44</accession>
<dbReference type="Pfam" id="PF12937">
    <property type="entry name" value="F-box-like"/>
    <property type="match status" value="1"/>
</dbReference>
<evidence type="ECO:0000259" key="1">
    <source>
        <dbReference type="Pfam" id="PF12937"/>
    </source>
</evidence>
<reference evidence="2" key="1">
    <citation type="journal article" date="2023" name="Science">
        <title>Elucidation of the pathway for biosynthesis of saponin adjuvants from the soapbark tree.</title>
        <authorList>
            <person name="Reed J."/>
            <person name="Orme A."/>
            <person name="El-Demerdash A."/>
            <person name="Owen C."/>
            <person name="Martin L.B.B."/>
            <person name="Misra R.C."/>
            <person name="Kikuchi S."/>
            <person name="Rejzek M."/>
            <person name="Martin A.C."/>
            <person name="Harkess A."/>
            <person name="Leebens-Mack J."/>
            <person name="Louveau T."/>
            <person name="Stephenson M.J."/>
            <person name="Osbourn A."/>
        </authorList>
    </citation>
    <scope>NUCLEOTIDE SEQUENCE</scope>
    <source>
        <strain evidence="2">S10</strain>
    </source>
</reference>
<dbReference type="InterPro" id="IPR032675">
    <property type="entry name" value="LRR_dom_sf"/>
</dbReference>
<name>A0AAD7PW44_QUISA</name>
<protein>
    <submittedName>
        <fullName evidence="2">F-box/LRR-repeat protein family</fullName>
    </submittedName>
</protein>
<comment type="caution">
    <text evidence="2">The sequence shown here is derived from an EMBL/GenBank/DDBJ whole genome shotgun (WGS) entry which is preliminary data.</text>
</comment>
<organism evidence="2 3">
    <name type="scientific">Quillaja saponaria</name>
    <name type="common">Soap bark tree</name>
    <dbReference type="NCBI Taxonomy" id="32244"/>
    <lineage>
        <taxon>Eukaryota</taxon>
        <taxon>Viridiplantae</taxon>
        <taxon>Streptophyta</taxon>
        <taxon>Embryophyta</taxon>
        <taxon>Tracheophyta</taxon>
        <taxon>Spermatophyta</taxon>
        <taxon>Magnoliopsida</taxon>
        <taxon>eudicotyledons</taxon>
        <taxon>Gunneridae</taxon>
        <taxon>Pentapetalae</taxon>
        <taxon>rosids</taxon>
        <taxon>fabids</taxon>
        <taxon>Fabales</taxon>
        <taxon>Quillajaceae</taxon>
        <taxon>Quillaja</taxon>
    </lineage>
</organism>
<dbReference type="Gene3D" id="3.80.10.10">
    <property type="entry name" value="Ribonuclease Inhibitor"/>
    <property type="match status" value="1"/>
</dbReference>
<sequence length="448" mass="51007">MDDLPLPLILEILSRLTDSADLARCRLASKTLNALSYEVGSINHLCSMSRYLKSRSPETKLHVTPFKTIFKDLVSRSRFLESVSIGVDKSLSGVSFDDLEDESNDLYLTDFRFMKEWLPIIGEGLRSLSISDFWVQSCWRRSEALSLISSYCLSLIKLEIKNAWLSVDGLCPMPTLTSLTLEFVRLDDEDLSKINNCFPSLRDLNLIGVGGLREPKIHLLHLRTCQWSVSNAPLSLTISAPNLVILKLNCIKPRSILLETPSLSDFYLSLENADEFKLTISPSLKCLQLESFNLVSLFSMFNYGETIEKLTLDSFRRTEFVEVTNFSLEKLFDSFPNLSNISLGPGAWSDAEASFRTGGLNDRTGMKALKEFVAHLVIYEFEFTLLFIFSILDKCPKLLDMSLLIPHEVDSYVASNLMSRCRDEFSRVRWRWGIWKEGTEDTWIFDGI</sequence>
<dbReference type="InterPro" id="IPR044809">
    <property type="entry name" value="AUF1-like"/>
</dbReference>
<dbReference type="InterPro" id="IPR001810">
    <property type="entry name" value="F-box_dom"/>
</dbReference>
<dbReference type="PANTHER" id="PTHR31215">
    <property type="entry name" value="OS05G0510400 PROTEIN-RELATED"/>
    <property type="match status" value="1"/>
</dbReference>
<gene>
    <name evidence="2" type="ORF">O6P43_007829</name>
</gene>
<dbReference type="Proteomes" id="UP001163823">
    <property type="component" value="Chromosome 4"/>
</dbReference>